<accession>A0A543PHS9</accession>
<reference evidence="2 3" key="1">
    <citation type="submission" date="2019-06" db="EMBL/GenBank/DDBJ databases">
        <title>Sequencing the genomes of 1000 actinobacteria strains.</title>
        <authorList>
            <person name="Klenk H.-P."/>
        </authorList>
    </citation>
    <scope>NUCLEOTIDE SEQUENCE [LARGE SCALE GENOMIC DNA]</scope>
    <source>
        <strain evidence="2 3">DSM 46837</strain>
    </source>
</reference>
<dbReference type="Proteomes" id="UP000319865">
    <property type="component" value="Unassembled WGS sequence"/>
</dbReference>
<dbReference type="AlphaFoldDB" id="A0A543PHS9"/>
<dbReference type="CDD" id="cd06587">
    <property type="entry name" value="VOC"/>
    <property type="match status" value="1"/>
</dbReference>
<evidence type="ECO:0000259" key="1">
    <source>
        <dbReference type="PROSITE" id="PS51819"/>
    </source>
</evidence>
<keyword evidence="2" id="KW-0223">Dioxygenase</keyword>
<sequence length="135" mass="14688">MPPLSGFHHVKLPVGDVVRSRNWYQAVLGLVVDVEFVEDGVLMGVALRDPSGTVTLAARHDPQRAAVLAGFDPIAVGVPTRSDLEAWASRLDVLGQRHGGIVTGHQGWVLVGLHDPDGIEVRLYTIERHDERTTT</sequence>
<dbReference type="Pfam" id="PF00903">
    <property type="entry name" value="Glyoxalase"/>
    <property type="match status" value="1"/>
</dbReference>
<organism evidence="2 3">
    <name type="scientific">Blastococcus colisei</name>
    <dbReference type="NCBI Taxonomy" id="1564162"/>
    <lineage>
        <taxon>Bacteria</taxon>
        <taxon>Bacillati</taxon>
        <taxon>Actinomycetota</taxon>
        <taxon>Actinomycetes</taxon>
        <taxon>Geodermatophilales</taxon>
        <taxon>Geodermatophilaceae</taxon>
        <taxon>Blastococcus</taxon>
    </lineage>
</organism>
<dbReference type="OrthoDB" id="115162at2"/>
<name>A0A543PHS9_9ACTN</name>
<dbReference type="PROSITE" id="PS51819">
    <property type="entry name" value="VOC"/>
    <property type="match status" value="1"/>
</dbReference>
<dbReference type="RefSeq" id="WP_142026075.1">
    <property type="nucleotide sequence ID" value="NZ_VFQE01000001.1"/>
</dbReference>
<dbReference type="InterPro" id="IPR004360">
    <property type="entry name" value="Glyas_Fos-R_dOase_dom"/>
</dbReference>
<dbReference type="GO" id="GO:0051213">
    <property type="term" value="F:dioxygenase activity"/>
    <property type="evidence" value="ECO:0007669"/>
    <property type="project" value="UniProtKB-KW"/>
</dbReference>
<protein>
    <submittedName>
        <fullName evidence="2">Catechol 2,3-dioxygenase-like lactoylglutathione lyase family enzyme</fullName>
    </submittedName>
</protein>
<dbReference type="Gene3D" id="3.10.180.10">
    <property type="entry name" value="2,3-Dihydroxybiphenyl 1,2-Dioxygenase, domain 1"/>
    <property type="match status" value="1"/>
</dbReference>
<keyword evidence="2" id="KW-0560">Oxidoreductase</keyword>
<dbReference type="GO" id="GO:0016829">
    <property type="term" value="F:lyase activity"/>
    <property type="evidence" value="ECO:0007669"/>
    <property type="project" value="UniProtKB-KW"/>
</dbReference>
<keyword evidence="2" id="KW-0456">Lyase</keyword>
<evidence type="ECO:0000313" key="3">
    <source>
        <dbReference type="Proteomes" id="UP000319865"/>
    </source>
</evidence>
<dbReference type="SUPFAM" id="SSF54593">
    <property type="entry name" value="Glyoxalase/Bleomycin resistance protein/Dihydroxybiphenyl dioxygenase"/>
    <property type="match status" value="1"/>
</dbReference>
<gene>
    <name evidence="2" type="ORF">FHU33_3059</name>
</gene>
<proteinExistence type="predicted"/>
<dbReference type="InterPro" id="IPR037523">
    <property type="entry name" value="VOC_core"/>
</dbReference>
<keyword evidence="3" id="KW-1185">Reference proteome</keyword>
<feature type="domain" description="VOC" evidence="1">
    <location>
        <begin position="6"/>
        <end position="126"/>
    </location>
</feature>
<evidence type="ECO:0000313" key="2">
    <source>
        <dbReference type="EMBL" id="TQN43607.1"/>
    </source>
</evidence>
<comment type="caution">
    <text evidence="2">The sequence shown here is derived from an EMBL/GenBank/DDBJ whole genome shotgun (WGS) entry which is preliminary data.</text>
</comment>
<dbReference type="EMBL" id="VFQE01000001">
    <property type="protein sequence ID" value="TQN43607.1"/>
    <property type="molecule type" value="Genomic_DNA"/>
</dbReference>
<dbReference type="InterPro" id="IPR029068">
    <property type="entry name" value="Glyas_Bleomycin-R_OHBP_Dase"/>
</dbReference>